<protein>
    <submittedName>
        <fullName evidence="1">Uncharacterized protein</fullName>
    </submittedName>
</protein>
<accession>A0A1Y1HWH4</accession>
<sequence length="279" mass="32040">MTPRAGTFLSEEQRFGGWPVNHTRNETGPTPVDTSYELGSLDDRIARQVRQQTAHLEDAVLHFELRLNNLQVQQIKLWTDMNSLQVQQNKLRTDISSLHVQQNNLLSDQNNLRIQHEALEQYVLAETFWWRIQKDFLKALDAARRSILETQLGRPLEAYDDYYSLIKINGSIQLHGSPLDDALKAGETAFQQAYEAAKTVLRSMSLQVFPQALPALALRKLVCGPVTQTLERWHDTTHLLERIGPARAPFILDDIRVKIESGDPSLRTRRTSIEWFYLA</sequence>
<keyword evidence="2" id="KW-1185">Reference proteome</keyword>
<dbReference type="Proteomes" id="UP000054558">
    <property type="component" value="Unassembled WGS sequence"/>
</dbReference>
<evidence type="ECO:0000313" key="1">
    <source>
        <dbReference type="EMBL" id="GAQ81549.1"/>
    </source>
</evidence>
<name>A0A1Y1HWH4_KLENI</name>
<proteinExistence type="predicted"/>
<gene>
    <name evidence="1" type="ORF">KFL_000830310</name>
</gene>
<reference evidence="1 2" key="1">
    <citation type="journal article" date="2014" name="Nat. Commun.">
        <title>Klebsormidium flaccidum genome reveals primary factors for plant terrestrial adaptation.</title>
        <authorList>
            <person name="Hori K."/>
            <person name="Maruyama F."/>
            <person name="Fujisawa T."/>
            <person name="Togashi T."/>
            <person name="Yamamoto N."/>
            <person name="Seo M."/>
            <person name="Sato S."/>
            <person name="Yamada T."/>
            <person name="Mori H."/>
            <person name="Tajima N."/>
            <person name="Moriyama T."/>
            <person name="Ikeuchi M."/>
            <person name="Watanabe M."/>
            <person name="Wada H."/>
            <person name="Kobayashi K."/>
            <person name="Saito M."/>
            <person name="Masuda T."/>
            <person name="Sasaki-Sekimoto Y."/>
            <person name="Mashiguchi K."/>
            <person name="Awai K."/>
            <person name="Shimojima M."/>
            <person name="Masuda S."/>
            <person name="Iwai M."/>
            <person name="Nobusawa T."/>
            <person name="Narise T."/>
            <person name="Kondo S."/>
            <person name="Saito H."/>
            <person name="Sato R."/>
            <person name="Murakawa M."/>
            <person name="Ihara Y."/>
            <person name="Oshima-Yamada Y."/>
            <person name="Ohtaka K."/>
            <person name="Satoh M."/>
            <person name="Sonobe K."/>
            <person name="Ishii M."/>
            <person name="Ohtani R."/>
            <person name="Kanamori-Sato M."/>
            <person name="Honoki R."/>
            <person name="Miyazaki D."/>
            <person name="Mochizuki H."/>
            <person name="Umetsu J."/>
            <person name="Higashi K."/>
            <person name="Shibata D."/>
            <person name="Kamiya Y."/>
            <person name="Sato N."/>
            <person name="Nakamura Y."/>
            <person name="Tabata S."/>
            <person name="Ida S."/>
            <person name="Kurokawa K."/>
            <person name="Ohta H."/>
        </authorList>
    </citation>
    <scope>NUCLEOTIDE SEQUENCE [LARGE SCALE GENOMIC DNA]</scope>
    <source>
        <strain evidence="1 2">NIES-2285</strain>
    </source>
</reference>
<dbReference type="EMBL" id="DF237032">
    <property type="protein sequence ID" value="GAQ81549.1"/>
    <property type="molecule type" value="Genomic_DNA"/>
</dbReference>
<evidence type="ECO:0000313" key="2">
    <source>
        <dbReference type="Proteomes" id="UP000054558"/>
    </source>
</evidence>
<dbReference type="AlphaFoldDB" id="A0A1Y1HWH4"/>
<organism evidence="1 2">
    <name type="scientific">Klebsormidium nitens</name>
    <name type="common">Green alga</name>
    <name type="synonym">Ulothrix nitens</name>
    <dbReference type="NCBI Taxonomy" id="105231"/>
    <lineage>
        <taxon>Eukaryota</taxon>
        <taxon>Viridiplantae</taxon>
        <taxon>Streptophyta</taxon>
        <taxon>Klebsormidiophyceae</taxon>
        <taxon>Klebsormidiales</taxon>
        <taxon>Klebsormidiaceae</taxon>
        <taxon>Klebsormidium</taxon>
    </lineage>
</organism>